<dbReference type="InterPro" id="IPR017770">
    <property type="entry name" value="RNA3'_term_phos_cyc_type_1"/>
</dbReference>
<evidence type="ECO:0000256" key="1">
    <source>
        <dbReference type="ARBA" id="ARBA00009206"/>
    </source>
</evidence>
<dbReference type="InterPro" id="IPR000228">
    <property type="entry name" value="RNA3'_term_phos_cyc"/>
</dbReference>
<gene>
    <name evidence="8" type="primary">rtcA</name>
    <name evidence="8" type="ORF">LPW39_11460</name>
</gene>
<dbReference type="EC" id="6.5.1.4" evidence="5"/>
<organism evidence="8 9">
    <name type="scientific">Comamonas koreensis</name>
    <dbReference type="NCBI Taxonomy" id="160825"/>
    <lineage>
        <taxon>Bacteria</taxon>
        <taxon>Pseudomonadati</taxon>
        <taxon>Pseudomonadota</taxon>
        <taxon>Betaproteobacteria</taxon>
        <taxon>Burkholderiales</taxon>
        <taxon>Comamonadaceae</taxon>
        <taxon>Comamonas</taxon>
    </lineage>
</organism>
<dbReference type="SUPFAM" id="SSF55205">
    <property type="entry name" value="EPT/RTPC-like"/>
    <property type="match status" value="1"/>
</dbReference>
<dbReference type="NCBIfam" id="NF003246">
    <property type="entry name" value="PRK04204.1-2"/>
    <property type="match status" value="1"/>
</dbReference>
<dbReference type="RefSeq" id="WP_230774752.1">
    <property type="nucleotide sequence ID" value="NZ_JAJNCT010000010.1"/>
</dbReference>
<dbReference type="GO" id="GO:0006396">
    <property type="term" value="P:RNA processing"/>
    <property type="evidence" value="ECO:0007669"/>
    <property type="project" value="UniProtKB-UniRule"/>
</dbReference>
<evidence type="ECO:0000313" key="8">
    <source>
        <dbReference type="EMBL" id="MCD2165754.1"/>
    </source>
</evidence>
<protein>
    <recommendedName>
        <fullName evidence="5">RNA 3'-terminal phosphate cyclase</fullName>
        <ecNumber evidence="5">6.5.1.4</ecNumber>
    </recommendedName>
</protein>
<dbReference type="InterPro" id="IPR036553">
    <property type="entry name" value="RPTC_insert"/>
</dbReference>
<comment type="caution">
    <text evidence="8">The sequence shown here is derived from an EMBL/GenBank/DDBJ whole genome shotgun (WGS) entry which is preliminary data.</text>
</comment>
<name>A0AAW4XY17_9BURK</name>
<keyword evidence="9" id="KW-1185">Reference proteome</keyword>
<proteinExistence type="inferred from homology"/>
<keyword evidence="2 8" id="KW-0436">Ligase</keyword>
<dbReference type="NCBIfam" id="TIGR03399">
    <property type="entry name" value="RNA_3prim_cycl"/>
    <property type="match status" value="1"/>
</dbReference>
<accession>A0AAW4XY17</accession>
<dbReference type="PANTHER" id="PTHR11096">
    <property type="entry name" value="RNA 3' TERMINAL PHOSPHATE CYCLASE"/>
    <property type="match status" value="1"/>
</dbReference>
<evidence type="ECO:0000256" key="3">
    <source>
        <dbReference type="ARBA" id="ARBA00022741"/>
    </source>
</evidence>
<dbReference type="SUPFAM" id="SSF52913">
    <property type="entry name" value="RNA 3'-terminal phosphate cyclase, RPTC, insert domain"/>
    <property type="match status" value="1"/>
</dbReference>
<reference evidence="8 9" key="1">
    <citation type="submission" date="2021-11" db="EMBL/GenBank/DDBJ databases">
        <title>Genome sequence.</title>
        <authorList>
            <person name="Sun Q."/>
        </authorList>
    </citation>
    <scope>NUCLEOTIDE SEQUENCE [LARGE SCALE GENOMIC DNA]</scope>
    <source>
        <strain evidence="8 9">KCTC 12005</strain>
    </source>
</reference>
<dbReference type="AlphaFoldDB" id="A0AAW4XY17"/>
<feature type="domain" description="RNA 3'-terminal phosphate cyclase insert" evidence="7">
    <location>
        <begin position="195"/>
        <end position="286"/>
    </location>
</feature>
<dbReference type="GO" id="GO:0000166">
    <property type="term" value="F:nucleotide binding"/>
    <property type="evidence" value="ECO:0007669"/>
    <property type="project" value="UniProtKB-KW"/>
</dbReference>
<keyword evidence="3" id="KW-0547">Nucleotide-binding</keyword>
<dbReference type="InterPro" id="IPR037136">
    <property type="entry name" value="RNA3'_phos_cyclase_dom_sf"/>
</dbReference>
<evidence type="ECO:0000259" key="7">
    <source>
        <dbReference type="Pfam" id="PF05189"/>
    </source>
</evidence>
<comment type="similarity">
    <text evidence="1">Belongs to the RNA 3'-terminal cyclase family. Type 1 subfamily.</text>
</comment>
<evidence type="ECO:0000313" key="9">
    <source>
        <dbReference type="Proteomes" id="UP001199260"/>
    </source>
</evidence>
<dbReference type="Gene3D" id="3.30.360.20">
    <property type="entry name" value="RNA 3'-terminal phosphate cyclase, insert domain"/>
    <property type="match status" value="1"/>
</dbReference>
<dbReference type="GO" id="GO:0003963">
    <property type="term" value="F:RNA-3'-phosphate cyclase activity"/>
    <property type="evidence" value="ECO:0007669"/>
    <property type="project" value="UniProtKB-UniRule"/>
</dbReference>
<dbReference type="PANTHER" id="PTHR11096:SF0">
    <property type="entry name" value="RNA 3'-TERMINAL PHOSPHATE CYCLASE"/>
    <property type="match status" value="1"/>
</dbReference>
<evidence type="ECO:0000256" key="2">
    <source>
        <dbReference type="ARBA" id="ARBA00022598"/>
    </source>
</evidence>
<comment type="catalytic activity">
    <reaction evidence="4">
        <text>a 3'-end 3'-phospho-ribonucleotide-RNA + ATP = a 3'-end 2',3'-cyclophospho-ribonucleotide-RNA + AMP + diphosphate</text>
        <dbReference type="Rhea" id="RHEA:23976"/>
        <dbReference type="Rhea" id="RHEA-COMP:10463"/>
        <dbReference type="Rhea" id="RHEA-COMP:10464"/>
        <dbReference type="ChEBI" id="CHEBI:30616"/>
        <dbReference type="ChEBI" id="CHEBI:33019"/>
        <dbReference type="ChEBI" id="CHEBI:83062"/>
        <dbReference type="ChEBI" id="CHEBI:83064"/>
        <dbReference type="ChEBI" id="CHEBI:456215"/>
        <dbReference type="EC" id="6.5.1.4"/>
    </reaction>
</comment>
<dbReference type="Pfam" id="PF01137">
    <property type="entry name" value="RTC"/>
    <property type="match status" value="1"/>
</dbReference>
<dbReference type="InterPro" id="IPR013792">
    <property type="entry name" value="RNA3'P_cycl/enolpyr_Trfase_a/b"/>
</dbReference>
<dbReference type="Gene3D" id="3.65.10.20">
    <property type="entry name" value="RNA 3'-terminal phosphate cyclase domain"/>
    <property type="match status" value="1"/>
</dbReference>
<dbReference type="Proteomes" id="UP001199260">
    <property type="component" value="Unassembled WGS sequence"/>
</dbReference>
<evidence type="ECO:0000256" key="5">
    <source>
        <dbReference type="NCBIfam" id="TIGR03399"/>
    </source>
</evidence>
<sequence>MTVQKMRDCTNSAAVEIDGSQGEGGGQILRTALALSVITQRPLAMHSIRAKRKKPGLMRQHLACVQAAQTISDAQLSPIGAGVTELQFAPVALKSGDYRFPISGAGSAMLVLQTVLPALLMADAASTVQLSGGTHNPLAPNFHFIDRAYAPLVARMGAGLDMRLRRYGFYPAGGGEALACISPAAQGLQPFDLLARGMLQDVSVEAVCAAVPRGVAMREFDELARLTGWDRRAMALLPVSQEEGPGNLLQATLRYDHVTELFWGLGAHGVSSEAVARKLCQDLRDYQKKPDAAVCAYLADQLLLLQALAVWQSGQPAAFSCSEATEHLRSNMAVIAQFLPLRMSIETASAPVVRIAPL</sequence>
<dbReference type="EMBL" id="JAJNCT010000010">
    <property type="protein sequence ID" value="MCD2165754.1"/>
    <property type="molecule type" value="Genomic_DNA"/>
</dbReference>
<feature type="domain" description="RNA 3'-terminal phosphate cyclase" evidence="6">
    <location>
        <begin position="22"/>
        <end position="345"/>
    </location>
</feature>
<dbReference type="Pfam" id="PF05189">
    <property type="entry name" value="RTC_insert"/>
    <property type="match status" value="1"/>
</dbReference>
<dbReference type="PIRSF" id="PIRSF005378">
    <property type="entry name" value="RNA3'_term_phos_cycl_euk"/>
    <property type="match status" value="1"/>
</dbReference>
<evidence type="ECO:0000256" key="4">
    <source>
        <dbReference type="ARBA" id="ARBA00024481"/>
    </source>
</evidence>
<dbReference type="InterPro" id="IPR023797">
    <property type="entry name" value="RNA3'_phos_cyclase_dom"/>
</dbReference>
<evidence type="ECO:0000259" key="6">
    <source>
        <dbReference type="Pfam" id="PF01137"/>
    </source>
</evidence>
<dbReference type="InterPro" id="IPR013791">
    <property type="entry name" value="RNA3'-term_phos_cycl_insert"/>
</dbReference>